<dbReference type="PROSITE" id="PS00701">
    <property type="entry name" value="RIBOSOMAL_L16_2"/>
    <property type="match status" value="1"/>
</dbReference>
<keyword evidence="7" id="KW-0496">Mitochondrion</keyword>
<dbReference type="GO" id="GO:0005840">
    <property type="term" value="C:ribosome"/>
    <property type="evidence" value="ECO:0007669"/>
    <property type="project" value="UniProtKB-KW"/>
</dbReference>
<dbReference type="InterPro" id="IPR047873">
    <property type="entry name" value="Ribosomal_uL16"/>
</dbReference>
<evidence type="ECO:0000256" key="5">
    <source>
        <dbReference type="RuleBase" id="RU004413"/>
    </source>
</evidence>
<proteinExistence type="inferred from homology"/>
<name>I6N5N9_9STRA</name>
<dbReference type="InterPro" id="IPR036920">
    <property type="entry name" value="Ribosomal_uL16_sf"/>
</dbReference>
<dbReference type="SUPFAM" id="SSF54821">
    <property type="entry name" value="Ribosomal protein S3 C-terminal domain"/>
    <property type="match status" value="1"/>
</dbReference>
<geneLocation type="mitochondrion" evidence="7"/>
<dbReference type="GO" id="GO:1990904">
    <property type="term" value="C:ribonucleoprotein complex"/>
    <property type="evidence" value="ECO:0007669"/>
    <property type="project" value="UniProtKB-KW"/>
</dbReference>
<keyword evidence="4 5" id="KW-0687">Ribonucleoprotein</keyword>
<keyword evidence="3 5" id="KW-0689">Ribosomal protein</keyword>
<dbReference type="InterPro" id="IPR000114">
    <property type="entry name" value="Ribosomal_uL16_bact-type"/>
</dbReference>
<dbReference type="EMBL" id="JN378735">
    <property type="protein sequence ID" value="AEP20696.1"/>
    <property type="molecule type" value="Genomic_DNA"/>
</dbReference>
<reference evidence="7" key="1">
    <citation type="journal article" date="2012" name="PLoS ONE">
        <title>Tertiary endosymbiosis in two dinotoms has generated little change in the mitochondrial genomes of their dinoflagellate hosts and diatom endosymbionts.</title>
        <authorList>
            <person name="Imanian B."/>
            <person name="Pombert J.F."/>
            <person name="Dorrell R.G."/>
            <person name="Burki F."/>
            <person name="Keeling P.J."/>
        </authorList>
    </citation>
    <scope>NUCLEOTIDE SEQUENCE</scope>
</reference>
<evidence type="ECO:0000256" key="1">
    <source>
        <dbReference type="ARBA" id="ARBA00008931"/>
    </source>
</evidence>
<dbReference type="Gene3D" id="3.90.1170.10">
    <property type="entry name" value="Ribosomal protein L10e/L16"/>
    <property type="match status" value="1"/>
</dbReference>
<evidence type="ECO:0000313" key="7">
    <source>
        <dbReference type="EMBL" id="AEP20696.1"/>
    </source>
</evidence>
<dbReference type="InterPro" id="IPR036419">
    <property type="entry name" value="Ribosomal_S3_C_sf"/>
</dbReference>
<dbReference type="SUPFAM" id="SSF54814">
    <property type="entry name" value="Prokaryotic type KH domain (KH-domain type II)"/>
    <property type="match status" value="1"/>
</dbReference>
<comment type="similarity">
    <text evidence="2">Belongs to the universal ribosomal protein uS3 family.</text>
</comment>
<dbReference type="GO" id="GO:0003735">
    <property type="term" value="F:structural constituent of ribosome"/>
    <property type="evidence" value="ECO:0007669"/>
    <property type="project" value="InterPro"/>
</dbReference>
<dbReference type="PRINTS" id="PR00060">
    <property type="entry name" value="RIBOSOMALL16"/>
</dbReference>
<dbReference type="Pfam" id="PF00189">
    <property type="entry name" value="Ribosomal_S3_C"/>
    <property type="match status" value="1"/>
</dbReference>
<dbReference type="InterPro" id="IPR020798">
    <property type="entry name" value="Ribosomal_uL16_CS"/>
</dbReference>
<evidence type="ECO:0000256" key="3">
    <source>
        <dbReference type="ARBA" id="ARBA00022980"/>
    </source>
</evidence>
<dbReference type="GO" id="GO:0019843">
    <property type="term" value="F:rRNA binding"/>
    <property type="evidence" value="ECO:0007669"/>
    <property type="project" value="InterPro"/>
</dbReference>
<dbReference type="InterPro" id="IPR001351">
    <property type="entry name" value="Ribosomal_uS3_C"/>
</dbReference>
<feature type="domain" description="Small ribosomal subunit protein uS3 C-terminal" evidence="6">
    <location>
        <begin position="262"/>
        <end position="334"/>
    </location>
</feature>
<dbReference type="Pfam" id="PF00252">
    <property type="entry name" value="Ribosomal_L16"/>
    <property type="match status" value="1"/>
</dbReference>
<evidence type="ECO:0000259" key="6">
    <source>
        <dbReference type="Pfam" id="PF00189"/>
    </source>
</evidence>
<dbReference type="SUPFAM" id="SSF54686">
    <property type="entry name" value="Ribosomal protein L16p/L10e"/>
    <property type="match status" value="1"/>
</dbReference>
<dbReference type="GO" id="GO:0006412">
    <property type="term" value="P:translation"/>
    <property type="evidence" value="ECO:0007669"/>
    <property type="project" value="InterPro"/>
</dbReference>
<organism evidence="7">
    <name type="scientific">Durinskia baltica diatom endosymbiont</name>
    <dbReference type="NCBI Taxonomy" id="1079368"/>
    <lineage>
        <taxon>Eukaryota</taxon>
        <taxon>Sar</taxon>
        <taxon>Stramenopiles</taxon>
        <taxon>Ochrophyta</taxon>
        <taxon>Bacillariophyta</taxon>
        <taxon>Bacillariophyceae</taxon>
        <taxon>Bacillariophycidae</taxon>
    </lineage>
</organism>
<dbReference type="GO" id="GO:0005739">
    <property type="term" value="C:mitochondrion"/>
    <property type="evidence" value="ECO:0007669"/>
    <property type="project" value="UniProtKB-SubCell"/>
</dbReference>
<evidence type="ECO:0000256" key="2">
    <source>
        <dbReference type="ARBA" id="ARBA00010761"/>
    </source>
</evidence>
<dbReference type="Gene3D" id="3.30.1140.32">
    <property type="entry name" value="Ribosomal protein S3, C-terminal domain"/>
    <property type="match status" value="1"/>
</dbReference>
<dbReference type="NCBIfam" id="TIGR01164">
    <property type="entry name" value="rplP_bact"/>
    <property type="match status" value="1"/>
</dbReference>
<evidence type="ECO:0000256" key="4">
    <source>
        <dbReference type="ARBA" id="ARBA00023274"/>
    </source>
</evidence>
<protein>
    <submittedName>
        <fullName evidence="7">Ribosomal protein S3-ribosomal protein L16 fusion protein</fullName>
    </submittedName>
</protein>
<dbReference type="InterPro" id="IPR016180">
    <property type="entry name" value="Ribosomal_uL16_dom"/>
</dbReference>
<dbReference type="AlphaFoldDB" id="I6N5N9"/>
<dbReference type="PANTHER" id="PTHR12220">
    <property type="entry name" value="50S/60S RIBOSOMAL PROTEIN L16"/>
    <property type="match status" value="1"/>
</dbReference>
<sequence>MGQKINPNIFRLGINKKWKTEFFEKKRYELPLYTFKDLEIKSYVQRFLEKQGIILHDYKQYYSTSTLHLYISYFVLPEFILGKKSKLNKFNLVSKSSGDIKSVTRSPLLNAVSKTQNSQINLFKTQTASDYYDIRKYLSSHSDFFRLLVQTPTSIKHVKNDSHYLKVEGVLINLFKVLSLFTKNRFNITIDFCCLNKNLSFLKKIQTKNLVLLQKFKGTPFLTEGIELLFYTLYVSNSANLLAKFVSIQIKKVKRHKFFLSFLKQALTILMKFSFSKVKGIKIMVKGRLNGVPRAKHKTISIGDVPVQSINEIVDYSQITIHNSNGSYGVKVWIIEKGQLSTKILLKMFLQPRKTKYKKTRKGKLKKFEFKASTIRFGELGLKAQVSGLITARQIESARRAIARKIKRKGKIWICVFPDLPVTAKPTEARMGKGKGAVSHWVARVRGGTTLFEVCGIPTHIAIEALRSGSKKLSIKTKIFD</sequence>
<dbReference type="CDD" id="cd01433">
    <property type="entry name" value="Ribosomal_L16_L10e"/>
    <property type="match status" value="1"/>
</dbReference>
<accession>I6N5N9</accession>
<comment type="similarity">
    <text evidence="1 5">Belongs to the universal ribosomal protein uL16 family.</text>
</comment>
<dbReference type="InterPro" id="IPR009019">
    <property type="entry name" value="KH_sf_prok-type"/>
</dbReference>
<gene>
    <name evidence="7" type="primary">rps3-rpl16</name>
</gene>
<dbReference type="PANTHER" id="PTHR12220:SF13">
    <property type="entry name" value="LARGE RIBOSOMAL SUBUNIT PROTEIN UL16M"/>
    <property type="match status" value="1"/>
</dbReference>